<feature type="compositionally biased region" description="Polar residues" evidence="2">
    <location>
        <begin position="97"/>
        <end position="106"/>
    </location>
</feature>
<organism evidence="4 5">
    <name type="scientific">Coprinopsis marcescibilis</name>
    <name type="common">Agaric fungus</name>
    <name type="synonym">Psathyrella marcescibilis</name>
    <dbReference type="NCBI Taxonomy" id="230819"/>
    <lineage>
        <taxon>Eukaryota</taxon>
        <taxon>Fungi</taxon>
        <taxon>Dikarya</taxon>
        <taxon>Basidiomycota</taxon>
        <taxon>Agaricomycotina</taxon>
        <taxon>Agaricomycetes</taxon>
        <taxon>Agaricomycetidae</taxon>
        <taxon>Agaricales</taxon>
        <taxon>Agaricineae</taxon>
        <taxon>Psathyrellaceae</taxon>
        <taxon>Coprinopsis</taxon>
    </lineage>
</organism>
<feature type="compositionally biased region" description="Low complexity" evidence="2">
    <location>
        <begin position="131"/>
        <end position="148"/>
    </location>
</feature>
<reference evidence="4 5" key="1">
    <citation type="journal article" date="2019" name="Nat. Ecol. Evol.">
        <title>Megaphylogeny resolves global patterns of mushroom evolution.</title>
        <authorList>
            <person name="Varga T."/>
            <person name="Krizsan K."/>
            <person name="Foldi C."/>
            <person name="Dima B."/>
            <person name="Sanchez-Garcia M."/>
            <person name="Sanchez-Ramirez S."/>
            <person name="Szollosi G.J."/>
            <person name="Szarkandi J.G."/>
            <person name="Papp V."/>
            <person name="Albert L."/>
            <person name="Andreopoulos W."/>
            <person name="Angelini C."/>
            <person name="Antonin V."/>
            <person name="Barry K.W."/>
            <person name="Bougher N.L."/>
            <person name="Buchanan P."/>
            <person name="Buyck B."/>
            <person name="Bense V."/>
            <person name="Catcheside P."/>
            <person name="Chovatia M."/>
            <person name="Cooper J."/>
            <person name="Damon W."/>
            <person name="Desjardin D."/>
            <person name="Finy P."/>
            <person name="Geml J."/>
            <person name="Haridas S."/>
            <person name="Hughes K."/>
            <person name="Justo A."/>
            <person name="Karasinski D."/>
            <person name="Kautmanova I."/>
            <person name="Kiss B."/>
            <person name="Kocsube S."/>
            <person name="Kotiranta H."/>
            <person name="LaButti K.M."/>
            <person name="Lechner B.E."/>
            <person name="Liimatainen K."/>
            <person name="Lipzen A."/>
            <person name="Lukacs Z."/>
            <person name="Mihaltcheva S."/>
            <person name="Morgado L.N."/>
            <person name="Niskanen T."/>
            <person name="Noordeloos M.E."/>
            <person name="Ohm R.A."/>
            <person name="Ortiz-Santana B."/>
            <person name="Ovrebo C."/>
            <person name="Racz N."/>
            <person name="Riley R."/>
            <person name="Savchenko A."/>
            <person name="Shiryaev A."/>
            <person name="Soop K."/>
            <person name="Spirin V."/>
            <person name="Szebenyi C."/>
            <person name="Tomsovsky M."/>
            <person name="Tulloss R.E."/>
            <person name="Uehling J."/>
            <person name="Grigoriev I.V."/>
            <person name="Vagvolgyi C."/>
            <person name="Papp T."/>
            <person name="Martin F.M."/>
            <person name="Miettinen O."/>
            <person name="Hibbett D.S."/>
            <person name="Nagy L.G."/>
        </authorList>
    </citation>
    <scope>NUCLEOTIDE SEQUENCE [LARGE SCALE GENOMIC DNA]</scope>
    <source>
        <strain evidence="4 5">CBS 121175</strain>
    </source>
</reference>
<dbReference type="AlphaFoldDB" id="A0A5C3L9L3"/>
<keyword evidence="1" id="KW-0862">Zinc</keyword>
<feature type="compositionally biased region" description="Polar residues" evidence="2">
    <location>
        <begin position="431"/>
        <end position="445"/>
    </location>
</feature>
<gene>
    <name evidence="4" type="ORF">FA15DRAFT_581729</name>
</gene>
<feature type="region of interest" description="Disordered" evidence="2">
    <location>
        <begin position="423"/>
        <end position="453"/>
    </location>
</feature>
<dbReference type="STRING" id="230819.A0A5C3L9L3"/>
<sequence length="453" mass="50105">MSEPAVLSGPHAYHSGINSTSRHPSLNFAYNLPDITSSSRSSSMYLSPALHRGMSTGSLRDLRQQHYEHPPSDNEWNLKQEPGIHRDGSGFFGSPSDEPSSPLQQSYSGDMVSPMTGLPYSPISESFYGHSPPGTGTSSSSAPLSGDASIHRHHFSKHPPIPHRTPNGTVCSEADRKNYSFIALPGNAVKKRPRRRYDEIERLYQCSWPDCTKAYGTLNHLNAHVSMQKHGAKRSPAEFKDLRKKWRAAKKEAETQMTMSLRRNGSLSGHHEEFEYSSRFAFSHPPQRTHSYHPPGIDFQPSLGMNSNINQCTQPVSYSSSNRGSFDSMEYGSGASWAGNGLPSRGQPEAFVSSSVPLHHSHLPQLTITDVARHHSIPMPPSPPRVPHRLPTNSTLFTPLPTYHNQPFIQMVQDNVAYNGDGYDFYDDSSRPGTGNASLGPSSSDETYDDQCF</sequence>
<evidence type="ECO:0000259" key="3">
    <source>
        <dbReference type="PROSITE" id="PS50157"/>
    </source>
</evidence>
<dbReference type="Proteomes" id="UP000307440">
    <property type="component" value="Unassembled WGS sequence"/>
</dbReference>
<keyword evidence="1" id="KW-0479">Metal-binding</keyword>
<feature type="domain" description="C2H2-type" evidence="3">
    <location>
        <begin position="204"/>
        <end position="235"/>
    </location>
</feature>
<feature type="region of interest" description="Disordered" evidence="2">
    <location>
        <begin position="1"/>
        <end position="20"/>
    </location>
</feature>
<dbReference type="InterPro" id="IPR013087">
    <property type="entry name" value="Znf_C2H2_type"/>
</dbReference>
<evidence type="ECO:0000313" key="4">
    <source>
        <dbReference type="EMBL" id="TFK29714.1"/>
    </source>
</evidence>
<dbReference type="Gene3D" id="3.30.160.60">
    <property type="entry name" value="Classic Zinc Finger"/>
    <property type="match status" value="1"/>
</dbReference>
<dbReference type="PROSITE" id="PS50157">
    <property type="entry name" value="ZINC_FINGER_C2H2_2"/>
    <property type="match status" value="1"/>
</dbReference>
<dbReference type="EMBL" id="ML210148">
    <property type="protein sequence ID" value="TFK29714.1"/>
    <property type="molecule type" value="Genomic_DNA"/>
</dbReference>
<evidence type="ECO:0000256" key="1">
    <source>
        <dbReference type="PROSITE-ProRule" id="PRU00042"/>
    </source>
</evidence>
<feature type="compositionally biased region" description="Basic and acidic residues" evidence="2">
    <location>
        <begin position="67"/>
        <end position="88"/>
    </location>
</feature>
<dbReference type="OrthoDB" id="1939603at2759"/>
<evidence type="ECO:0000256" key="2">
    <source>
        <dbReference type="SAM" id="MobiDB-lite"/>
    </source>
</evidence>
<protein>
    <recommendedName>
        <fullName evidence="3">C2H2-type domain-containing protein</fullName>
    </recommendedName>
</protein>
<accession>A0A5C3L9L3</accession>
<keyword evidence="1" id="KW-0863">Zinc-finger</keyword>
<dbReference type="InterPro" id="IPR039327">
    <property type="entry name" value="CON7-like"/>
</dbReference>
<dbReference type="GO" id="GO:0006355">
    <property type="term" value="P:regulation of DNA-templated transcription"/>
    <property type="evidence" value="ECO:0007669"/>
    <property type="project" value="InterPro"/>
</dbReference>
<evidence type="ECO:0000313" key="5">
    <source>
        <dbReference type="Proteomes" id="UP000307440"/>
    </source>
</evidence>
<keyword evidence="5" id="KW-1185">Reference proteome</keyword>
<feature type="region of interest" description="Disordered" evidence="2">
    <location>
        <begin position="67"/>
        <end position="106"/>
    </location>
</feature>
<dbReference type="PROSITE" id="PS00028">
    <property type="entry name" value="ZINC_FINGER_C2H2_1"/>
    <property type="match status" value="1"/>
</dbReference>
<dbReference type="GO" id="GO:0008270">
    <property type="term" value="F:zinc ion binding"/>
    <property type="evidence" value="ECO:0007669"/>
    <property type="project" value="UniProtKB-KW"/>
</dbReference>
<feature type="region of interest" description="Disordered" evidence="2">
    <location>
        <begin position="123"/>
        <end position="148"/>
    </location>
</feature>
<name>A0A5C3L9L3_COPMA</name>
<dbReference type="PANTHER" id="PTHR36167">
    <property type="entry name" value="C2H2 FINGER DOMAIN TRANSCRIPTION FACTOR (EUROFUNG)-RELATED"/>
    <property type="match status" value="1"/>
</dbReference>
<proteinExistence type="predicted"/>
<dbReference type="PANTHER" id="PTHR36167:SF3">
    <property type="entry name" value="C2H2 FINGER DOMAIN TRANSCRIPTION FACTOR (EUROFUNG)-RELATED"/>
    <property type="match status" value="1"/>
</dbReference>